<dbReference type="GO" id="GO:0042773">
    <property type="term" value="P:ATP synthesis coupled electron transport"/>
    <property type="evidence" value="ECO:0007669"/>
    <property type="project" value="InterPro"/>
</dbReference>
<evidence type="ECO:0000259" key="8">
    <source>
        <dbReference type="Pfam" id="PF00361"/>
    </source>
</evidence>
<organism evidence="9 10">
    <name type="scientific">Amycolatopsis alkalitolerans</name>
    <dbReference type="NCBI Taxonomy" id="2547244"/>
    <lineage>
        <taxon>Bacteria</taxon>
        <taxon>Bacillati</taxon>
        <taxon>Actinomycetota</taxon>
        <taxon>Actinomycetes</taxon>
        <taxon>Pseudonocardiales</taxon>
        <taxon>Pseudonocardiaceae</taxon>
        <taxon>Amycolatopsis</taxon>
    </lineage>
</organism>
<evidence type="ECO:0000256" key="6">
    <source>
        <dbReference type="RuleBase" id="RU000320"/>
    </source>
</evidence>
<evidence type="ECO:0000256" key="5">
    <source>
        <dbReference type="ARBA" id="ARBA00023136"/>
    </source>
</evidence>
<dbReference type="EMBL" id="VDFW01000010">
    <property type="protein sequence ID" value="TNC25793.1"/>
    <property type="molecule type" value="Genomic_DNA"/>
</dbReference>
<feature type="transmembrane region" description="Helical" evidence="7">
    <location>
        <begin position="242"/>
        <end position="265"/>
    </location>
</feature>
<feature type="transmembrane region" description="Helical" evidence="7">
    <location>
        <begin position="160"/>
        <end position="180"/>
    </location>
</feature>
<keyword evidence="4 7" id="KW-1133">Transmembrane helix</keyword>
<sequence length="492" mass="51819">MSFPWLTTLVAVPLIGALLVATLPRDDRTARRVALAFALVAVVVLALAATRFRVGGPGFQLAERHSWIPQFGISYSLGLDGVGLTLVALTVVLTPLVIAAGQAGRGYFALVLVLEAITIGVFAATDVFLFYVLFEVMLIPMYFLIGRYGGPRRAAAAMKFLLYSLFGGLIMLAAVIALGVRAGTFDLPALVEAVQQGTLRLDPVTGRLLFAGFFLAFAIKAPLWPLHSWLPGAVAESTPGGAVLLVAVLDKAGTFGMLRYCLQLFPEASRFFTPLVVVLSVIGIVYGALVAIGQPEITRLIAYTSLSHFGFITLGVFAMTTQSQAGAAFYMVSHGLSAAALFLLAGFLIKRHGSSHIADYGGVQRVAPVLAGTFLFAGLATLALPGLSGFVAEFLVLVGTFTTHPVAAVIAAGGVVLAAVYVLWLYQRTMTGHARPWTEGVRDLGTGERWVVAPLLALILILGLYPKPVLDVIEPVVAGTAQQAGIAGGEQP</sequence>
<gene>
    <name evidence="9" type="ORF">FG385_14210</name>
</gene>
<dbReference type="Pfam" id="PF00361">
    <property type="entry name" value="Proton_antipo_M"/>
    <property type="match status" value="1"/>
</dbReference>
<keyword evidence="3 6" id="KW-0812">Transmembrane</keyword>
<dbReference type="GO" id="GO:0012505">
    <property type="term" value="C:endomembrane system"/>
    <property type="evidence" value="ECO:0007669"/>
    <property type="project" value="UniProtKB-SubCell"/>
</dbReference>
<dbReference type="GO" id="GO:0003954">
    <property type="term" value="F:NADH dehydrogenase activity"/>
    <property type="evidence" value="ECO:0007669"/>
    <property type="project" value="TreeGrafter"/>
</dbReference>
<dbReference type="GO" id="GO:0016020">
    <property type="term" value="C:membrane"/>
    <property type="evidence" value="ECO:0007669"/>
    <property type="project" value="UniProtKB-SubCell"/>
</dbReference>
<dbReference type="Proteomes" id="UP000305546">
    <property type="component" value="Unassembled WGS sequence"/>
</dbReference>
<dbReference type="PRINTS" id="PR01437">
    <property type="entry name" value="NUOXDRDTASE4"/>
</dbReference>
<evidence type="ECO:0000256" key="4">
    <source>
        <dbReference type="ARBA" id="ARBA00022989"/>
    </source>
</evidence>
<comment type="caution">
    <text evidence="9">The sequence shown here is derived from an EMBL/GenBank/DDBJ whole genome shotgun (WGS) entry which is preliminary data.</text>
</comment>
<feature type="transmembrane region" description="Helical" evidence="7">
    <location>
        <begin position="327"/>
        <end position="349"/>
    </location>
</feature>
<dbReference type="NCBIfam" id="NF004500">
    <property type="entry name" value="PRK05846.1-4"/>
    <property type="match status" value="1"/>
</dbReference>
<dbReference type="GO" id="GO:0008137">
    <property type="term" value="F:NADH dehydrogenase (ubiquinone) activity"/>
    <property type="evidence" value="ECO:0007669"/>
    <property type="project" value="InterPro"/>
</dbReference>
<dbReference type="EC" id="1.6.5.11" evidence="9"/>
<feature type="transmembrane region" description="Helical" evidence="7">
    <location>
        <begin position="74"/>
        <end position="99"/>
    </location>
</feature>
<evidence type="ECO:0000256" key="2">
    <source>
        <dbReference type="ARBA" id="ARBA00009025"/>
    </source>
</evidence>
<reference evidence="9 10" key="1">
    <citation type="submission" date="2019-06" db="EMBL/GenBank/DDBJ databases">
        <title>Amycolatopsis alkalitolerans sp. nov., isolated from Gastrodia elata Blume.</title>
        <authorList>
            <person name="Narsing Rao M.P."/>
            <person name="Li W.J."/>
        </authorList>
    </citation>
    <scope>NUCLEOTIDE SEQUENCE [LARGE SCALE GENOMIC DNA]</scope>
    <source>
        <strain evidence="9 10">SYSUP0005</strain>
    </source>
</reference>
<dbReference type="InterPro" id="IPR010227">
    <property type="entry name" value="NADH_Q_OxRdtase_chainM/4"/>
</dbReference>
<dbReference type="InterPro" id="IPR001750">
    <property type="entry name" value="ND/Mrp_TM"/>
</dbReference>
<keyword evidence="10" id="KW-1185">Reference proteome</keyword>
<dbReference type="PANTHER" id="PTHR43507">
    <property type="entry name" value="NADH-UBIQUINONE OXIDOREDUCTASE CHAIN 4"/>
    <property type="match status" value="1"/>
</dbReference>
<dbReference type="NCBIfam" id="TIGR01972">
    <property type="entry name" value="NDH_I_M"/>
    <property type="match status" value="1"/>
</dbReference>
<name>A0A5C4M396_9PSEU</name>
<feature type="transmembrane region" description="Helical" evidence="7">
    <location>
        <begin position="271"/>
        <end position="293"/>
    </location>
</feature>
<dbReference type="GO" id="GO:0048039">
    <property type="term" value="F:ubiquinone binding"/>
    <property type="evidence" value="ECO:0007669"/>
    <property type="project" value="TreeGrafter"/>
</dbReference>
<proteinExistence type="inferred from homology"/>
<feature type="transmembrane region" description="Helical" evidence="7">
    <location>
        <begin position="106"/>
        <end position="123"/>
    </location>
</feature>
<feature type="domain" description="NADH:quinone oxidoreductase/Mrp antiporter transmembrane" evidence="8">
    <location>
        <begin position="124"/>
        <end position="413"/>
    </location>
</feature>
<feature type="transmembrane region" description="Helical" evidence="7">
    <location>
        <begin position="208"/>
        <end position="230"/>
    </location>
</feature>
<keyword evidence="5 7" id="KW-0472">Membrane</keyword>
<evidence type="ECO:0000256" key="1">
    <source>
        <dbReference type="ARBA" id="ARBA00004127"/>
    </source>
</evidence>
<evidence type="ECO:0000313" key="10">
    <source>
        <dbReference type="Proteomes" id="UP000305546"/>
    </source>
</evidence>
<feature type="transmembrane region" description="Helical" evidence="7">
    <location>
        <begin position="369"/>
        <end position="392"/>
    </location>
</feature>
<comment type="similarity">
    <text evidence="2">Belongs to the complex I subunit 4 family.</text>
</comment>
<dbReference type="GO" id="GO:0015990">
    <property type="term" value="P:electron transport coupled proton transport"/>
    <property type="evidence" value="ECO:0007669"/>
    <property type="project" value="TreeGrafter"/>
</dbReference>
<evidence type="ECO:0000256" key="3">
    <source>
        <dbReference type="ARBA" id="ARBA00022692"/>
    </source>
</evidence>
<feature type="transmembrane region" description="Helical" evidence="7">
    <location>
        <begin position="129"/>
        <end position="148"/>
    </location>
</feature>
<feature type="transmembrane region" description="Helical" evidence="7">
    <location>
        <begin position="404"/>
        <end position="426"/>
    </location>
</feature>
<feature type="transmembrane region" description="Helical" evidence="7">
    <location>
        <begin position="300"/>
        <end position="321"/>
    </location>
</feature>
<dbReference type="PANTHER" id="PTHR43507:SF1">
    <property type="entry name" value="NADH-UBIQUINONE OXIDOREDUCTASE CHAIN 4"/>
    <property type="match status" value="1"/>
</dbReference>
<accession>A0A5C4M396</accession>
<dbReference type="RefSeq" id="WP_139097178.1">
    <property type="nucleotide sequence ID" value="NZ_VDFW01000010.1"/>
</dbReference>
<dbReference type="InterPro" id="IPR003918">
    <property type="entry name" value="NADH_UbQ_OxRdtase"/>
</dbReference>
<keyword evidence="9" id="KW-0560">Oxidoreductase</keyword>
<evidence type="ECO:0000256" key="7">
    <source>
        <dbReference type="SAM" id="Phobius"/>
    </source>
</evidence>
<evidence type="ECO:0000313" key="9">
    <source>
        <dbReference type="EMBL" id="TNC25793.1"/>
    </source>
</evidence>
<comment type="subcellular location">
    <subcellularLocation>
        <location evidence="1">Endomembrane system</location>
        <topology evidence="1">Multi-pass membrane protein</topology>
    </subcellularLocation>
    <subcellularLocation>
        <location evidence="6">Membrane</location>
        <topology evidence="6">Multi-pass membrane protein</topology>
    </subcellularLocation>
</comment>
<feature type="transmembrane region" description="Helical" evidence="7">
    <location>
        <begin position="35"/>
        <end position="54"/>
    </location>
</feature>
<protein>
    <submittedName>
        <fullName evidence="9">NADH-quinone oxidoreductase subunit M</fullName>
        <ecNumber evidence="9">1.6.5.11</ecNumber>
    </submittedName>
</protein>
<feature type="transmembrane region" description="Helical" evidence="7">
    <location>
        <begin position="6"/>
        <end position="23"/>
    </location>
</feature>
<dbReference type="OrthoDB" id="9768329at2"/>
<dbReference type="AlphaFoldDB" id="A0A5C4M396"/>